<keyword evidence="1" id="KW-0732">Signal</keyword>
<name>A0A7S2THR2_9EUKA</name>
<organism evidence="2">
    <name type="scientific">Lotharella oceanica</name>
    <dbReference type="NCBI Taxonomy" id="641309"/>
    <lineage>
        <taxon>Eukaryota</taxon>
        <taxon>Sar</taxon>
        <taxon>Rhizaria</taxon>
        <taxon>Cercozoa</taxon>
        <taxon>Chlorarachniophyceae</taxon>
        <taxon>Lotharella</taxon>
    </lineage>
</organism>
<dbReference type="EMBL" id="HBHP01002646">
    <property type="protein sequence ID" value="CAD9747234.1"/>
    <property type="molecule type" value="Transcribed_RNA"/>
</dbReference>
<evidence type="ECO:0008006" key="3">
    <source>
        <dbReference type="Google" id="ProtNLM"/>
    </source>
</evidence>
<gene>
    <name evidence="2" type="ORF">LSP00402_LOCUS1679</name>
</gene>
<dbReference type="AlphaFoldDB" id="A0A7S2THR2"/>
<sequence length="127" mass="14361">MFFFTNRMWGWSLPSSFLAAVKLFFQSRKVLQILETTDVHLPARLKVFDQDHEDLLFTENINFVARTQDREMLQREALKTRTEALVMSKSQAPGGGDGTSISGIAQVNVRISNQDLEGILGSSSLRR</sequence>
<evidence type="ECO:0000256" key="1">
    <source>
        <dbReference type="SAM" id="SignalP"/>
    </source>
</evidence>
<feature type="chain" id="PRO_5030750987" description="Prohibitin" evidence="1">
    <location>
        <begin position="20"/>
        <end position="127"/>
    </location>
</feature>
<evidence type="ECO:0000313" key="2">
    <source>
        <dbReference type="EMBL" id="CAD9747234.1"/>
    </source>
</evidence>
<protein>
    <recommendedName>
        <fullName evidence="3">Prohibitin</fullName>
    </recommendedName>
</protein>
<proteinExistence type="predicted"/>
<feature type="signal peptide" evidence="1">
    <location>
        <begin position="1"/>
        <end position="19"/>
    </location>
</feature>
<accession>A0A7S2THR2</accession>
<reference evidence="2" key="1">
    <citation type="submission" date="2021-01" db="EMBL/GenBank/DDBJ databases">
        <authorList>
            <person name="Corre E."/>
            <person name="Pelletier E."/>
            <person name="Niang G."/>
            <person name="Scheremetjew M."/>
            <person name="Finn R."/>
            <person name="Kale V."/>
            <person name="Holt S."/>
            <person name="Cochrane G."/>
            <person name="Meng A."/>
            <person name="Brown T."/>
            <person name="Cohen L."/>
        </authorList>
    </citation>
    <scope>NUCLEOTIDE SEQUENCE</scope>
    <source>
        <strain evidence="2">CCMP622</strain>
    </source>
</reference>